<dbReference type="Proteomes" id="UP000013526">
    <property type="component" value="Unassembled WGS sequence"/>
</dbReference>
<comment type="caution">
    <text evidence="2">The sequence shown here is derived from an EMBL/GenBank/DDBJ whole genome shotgun (WGS) entry which is preliminary data.</text>
</comment>
<dbReference type="PANTHER" id="PTHR38008:SF2">
    <property type="entry name" value="HEMOLYSIN"/>
    <property type="match status" value="1"/>
</dbReference>
<dbReference type="PROSITE" id="PS51257">
    <property type="entry name" value="PROKAR_LIPOPROTEIN"/>
    <property type="match status" value="1"/>
</dbReference>
<gene>
    <name evidence="2" type="ORF">G113_15408</name>
</gene>
<keyword evidence="3" id="KW-1185">Reference proteome</keyword>
<dbReference type="Pfam" id="PF03891">
    <property type="entry name" value="DUF333"/>
    <property type="match status" value="1"/>
</dbReference>
<keyword evidence="1" id="KW-0732">Signal</keyword>
<evidence type="ECO:0000313" key="3">
    <source>
        <dbReference type="Proteomes" id="UP000013526"/>
    </source>
</evidence>
<dbReference type="PANTHER" id="PTHR38008">
    <property type="entry name" value="HEMOLYSIN-RELATED"/>
    <property type="match status" value="1"/>
</dbReference>
<dbReference type="OrthoDB" id="148878at2"/>
<proteinExistence type="predicted"/>
<dbReference type="RefSeq" id="WP_005905813.1">
    <property type="nucleotide sequence ID" value="NZ_AQGQ01000124.1"/>
</dbReference>
<feature type="signal peptide" evidence="1">
    <location>
        <begin position="1"/>
        <end position="18"/>
    </location>
</feature>
<name>R1GR99_9GAMM</name>
<sequence length="83" mass="8948">MTLRRHNTLLLLPLLALAGCAQQDSAPAPAKMGMANPASVYCTEQDGKLVLEQEAGGTVGYCHLPDGTVMEEWTLYRSAQQSQ</sequence>
<dbReference type="PATRIC" id="fig|1268236.3.peg.3022"/>
<dbReference type="AlphaFoldDB" id="R1GR99"/>
<protein>
    <submittedName>
        <fullName evidence="2">Putative hemolysin</fullName>
    </submittedName>
</protein>
<dbReference type="EMBL" id="AQGQ01000124">
    <property type="protein sequence ID" value="EOD54225.1"/>
    <property type="molecule type" value="Genomic_DNA"/>
</dbReference>
<organism evidence="2 3">
    <name type="scientific">Aeromonas molluscorum 848</name>
    <dbReference type="NCBI Taxonomy" id="1268236"/>
    <lineage>
        <taxon>Bacteria</taxon>
        <taxon>Pseudomonadati</taxon>
        <taxon>Pseudomonadota</taxon>
        <taxon>Gammaproteobacteria</taxon>
        <taxon>Aeromonadales</taxon>
        <taxon>Aeromonadaceae</taxon>
        <taxon>Aeromonas</taxon>
    </lineage>
</organism>
<feature type="chain" id="PRO_5004360677" evidence="1">
    <location>
        <begin position="19"/>
        <end position="83"/>
    </location>
</feature>
<evidence type="ECO:0000313" key="2">
    <source>
        <dbReference type="EMBL" id="EOD54225.1"/>
    </source>
</evidence>
<reference evidence="2 3" key="1">
    <citation type="journal article" date="2013" name="Genome Announc.">
        <title>Draft Genome Sequence of Aeromonas molluscorum Strain 848TT, Isolated from Bivalve Molluscs.</title>
        <authorList>
            <person name="Spataro N."/>
            <person name="Farfan M."/>
            <person name="Albarral V."/>
            <person name="Sanglas A."/>
            <person name="Loren J.G."/>
            <person name="Fuste M.C."/>
            <person name="Bosch E."/>
        </authorList>
    </citation>
    <scope>NUCLEOTIDE SEQUENCE [LARGE SCALE GENOMIC DNA]</scope>
    <source>
        <strain evidence="2 3">848</strain>
    </source>
</reference>
<dbReference type="InterPro" id="IPR005590">
    <property type="entry name" value="DUF333"/>
</dbReference>
<evidence type="ECO:0000256" key="1">
    <source>
        <dbReference type="SAM" id="SignalP"/>
    </source>
</evidence>
<accession>R1GR99</accession>